<organism evidence="4 5">
    <name type="scientific">Actinomadura adrarensis</name>
    <dbReference type="NCBI Taxonomy" id="1819600"/>
    <lineage>
        <taxon>Bacteria</taxon>
        <taxon>Bacillati</taxon>
        <taxon>Actinomycetota</taxon>
        <taxon>Actinomycetes</taxon>
        <taxon>Streptosporangiales</taxon>
        <taxon>Thermomonosporaceae</taxon>
        <taxon>Actinomadura</taxon>
    </lineage>
</organism>
<accession>A0ABW3C868</accession>
<dbReference type="PANTHER" id="PTHR30466:SF1">
    <property type="entry name" value="FMN REDUCTASE (NADH) RUTF"/>
    <property type="match status" value="1"/>
</dbReference>
<dbReference type="InterPro" id="IPR012349">
    <property type="entry name" value="Split_barrel_FMN-bd"/>
</dbReference>
<dbReference type="SUPFAM" id="SSF50475">
    <property type="entry name" value="FMN-binding split barrel"/>
    <property type="match status" value="1"/>
</dbReference>
<dbReference type="PANTHER" id="PTHR30466">
    <property type="entry name" value="FLAVIN REDUCTASE"/>
    <property type="match status" value="1"/>
</dbReference>
<keyword evidence="5" id="KW-1185">Reference proteome</keyword>
<keyword evidence="1 4" id="KW-0560">Oxidoreductase</keyword>
<dbReference type="Gene3D" id="2.30.110.10">
    <property type="entry name" value="Electron Transport, Fmn-binding Protein, Chain A"/>
    <property type="match status" value="1"/>
</dbReference>
<dbReference type="GO" id="GO:0016491">
    <property type="term" value="F:oxidoreductase activity"/>
    <property type="evidence" value="ECO:0007669"/>
    <property type="project" value="UniProtKB-KW"/>
</dbReference>
<dbReference type="Proteomes" id="UP001597083">
    <property type="component" value="Unassembled WGS sequence"/>
</dbReference>
<dbReference type="EMBL" id="JBHTIR010000016">
    <property type="protein sequence ID" value="MFD0850649.1"/>
    <property type="molecule type" value="Genomic_DNA"/>
</dbReference>
<name>A0ABW3C868_9ACTN</name>
<reference evidence="5" key="1">
    <citation type="journal article" date="2019" name="Int. J. Syst. Evol. Microbiol.">
        <title>The Global Catalogue of Microorganisms (GCM) 10K type strain sequencing project: providing services to taxonomists for standard genome sequencing and annotation.</title>
        <authorList>
            <consortium name="The Broad Institute Genomics Platform"/>
            <consortium name="The Broad Institute Genome Sequencing Center for Infectious Disease"/>
            <person name="Wu L."/>
            <person name="Ma J."/>
        </authorList>
    </citation>
    <scope>NUCLEOTIDE SEQUENCE [LARGE SCALE GENOMIC DNA]</scope>
    <source>
        <strain evidence="5">JCM 31696</strain>
    </source>
</reference>
<comment type="caution">
    <text evidence="4">The sequence shown here is derived from an EMBL/GenBank/DDBJ whole genome shotgun (WGS) entry which is preliminary data.</text>
</comment>
<evidence type="ECO:0000313" key="5">
    <source>
        <dbReference type="Proteomes" id="UP001597083"/>
    </source>
</evidence>
<proteinExistence type="predicted"/>
<feature type="non-terminal residue" evidence="4">
    <location>
        <position position="121"/>
    </location>
</feature>
<evidence type="ECO:0000259" key="3">
    <source>
        <dbReference type="SMART" id="SM00903"/>
    </source>
</evidence>
<dbReference type="InterPro" id="IPR050268">
    <property type="entry name" value="NADH-dep_flavin_reductase"/>
</dbReference>
<evidence type="ECO:0000313" key="4">
    <source>
        <dbReference type="EMBL" id="MFD0850649.1"/>
    </source>
</evidence>
<dbReference type="EC" id="1.5.1.-" evidence="4"/>
<evidence type="ECO:0000256" key="1">
    <source>
        <dbReference type="ARBA" id="ARBA00023002"/>
    </source>
</evidence>
<dbReference type="Pfam" id="PF01613">
    <property type="entry name" value="Flavin_Reduct"/>
    <property type="match status" value="1"/>
</dbReference>
<dbReference type="InterPro" id="IPR002563">
    <property type="entry name" value="Flavin_Rdtase-like_dom"/>
</dbReference>
<gene>
    <name evidence="4" type="ORF">ACFQ07_00145</name>
</gene>
<protein>
    <submittedName>
        <fullName evidence="4">Flavin reductase family protein</fullName>
        <ecNumber evidence="4">1.5.1.-</ecNumber>
    </submittedName>
</protein>
<feature type="domain" description="Flavin reductase like" evidence="3">
    <location>
        <begin position="31"/>
        <end position="121"/>
    </location>
</feature>
<sequence>MERHEETVLGQGAPADPASGVLDPRRFRSIMGSFPSGITVVSTLDDGMPRGATVTAFASISLAPPIVMVSLNRDSRTLASIRRHGAFAVHVLDATSSDVSARFATRGSDFDGVNWTRSRLA</sequence>
<evidence type="ECO:0000256" key="2">
    <source>
        <dbReference type="SAM" id="MobiDB-lite"/>
    </source>
</evidence>
<feature type="region of interest" description="Disordered" evidence="2">
    <location>
        <begin position="1"/>
        <end position="21"/>
    </location>
</feature>
<dbReference type="SMART" id="SM00903">
    <property type="entry name" value="Flavin_Reduct"/>
    <property type="match status" value="1"/>
</dbReference>